<evidence type="ECO:0000256" key="1">
    <source>
        <dbReference type="ARBA" id="ARBA00022722"/>
    </source>
</evidence>
<evidence type="ECO:0000256" key="3">
    <source>
        <dbReference type="ARBA" id="ARBA00022839"/>
    </source>
</evidence>
<evidence type="ECO:0000313" key="6">
    <source>
        <dbReference type="EMBL" id="MDQ0577921.1"/>
    </source>
</evidence>
<dbReference type="SUPFAM" id="SSF52113">
    <property type="entry name" value="BRCT domain"/>
    <property type="match status" value="1"/>
</dbReference>
<dbReference type="SMART" id="SM00479">
    <property type="entry name" value="EXOIII"/>
    <property type="match status" value="1"/>
</dbReference>
<evidence type="ECO:0000256" key="4">
    <source>
        <dbReference type="SAM" id="MobiDB-lite"/>
    </source>
</evidence>
<evidence type="ECO:0000256" key="2">
    <source>
        <dbReference type="ARBA" id="ARBA00022801"/>
    </source>
</evidence>
<evidence type="ECO:0000259" key="5">
    <source>
        <dbReference type="PROSITE" id="PS50172"/>
    </source>
</evidence>
<dbReference type="Gene3D" id="3.40.50.10190">
    <property type="entry name" value="BRCT domain"/>
    <property type="match status" value="1"/>
</dbReference>
<organism evidence="6 7">
    <name type="scientific">Streptomyces rishiriensis</name>
    <dbReference type="NCBI Taxonomy" id="68264"/>
    <lineage>
        <taxon>Bacteria</taxon>
        <taxon>Bacillati</taxon>
        <taxon>Actinomycetota</taxon>
        <taxon>Actinomycetes</taxon>
        <taxon>Kitasatosporales</taxon>
        <taxon>Streptomycetaceae</taxon>
        <taxon>Streptomyces</taxon>
    </lineage>
</organism>
<feature type="domain" description="BRCT" evidence="5">
    <location>
        <begin position="225"/>
        <end position="296"/>
    </location>
</feature>
<comment type="caution">
    <text evidence="6">The sequence shown here is derived from an EMBL/GenBank/DDBJ whole genome shotgun (WGS) entry which is preliminary data.</text>
</comment>
<protein>
    <submittedName>
        <fullName evidence="6">DNA polymerase-3 subunit epsilon</fullName>
        <ecNumber evidence="6">2.7.7.7</ecNumber>
    </submittedName>
</protein>
<sequence length="601" mass="63191">MLTGMNGVPVAADVFNAVSGATGWAVVDVETSGLRPYEHRVLSVAVLTLDTAGELVEEFSTLLDPGCDPGPVHIHGLTRERLRGAPVFEEVAEHIGTLLAGRVMVAHNAQFDYEFLAREFARARSWLPVSQRMCTLALNRRVAPPTDDLKLASLAAHYKVPQQRAHDALDDARVLAGILRGSLAAAGELGLSLPLVACPPKQGSGYPPRVPKTPCVHRNPGRLVPGAPLVQGMKVAFTGDTRTAREELVARSVEAGLNVVGSVSRHTSVLVTDETDSDSAKFRAARSAGVPVITEDAFLGLLAGVQAGTAHANPVPPAPSIPVQRRTDRPATAAPLSGRRILVLGGPHDHASALRTRIAELGGAAAVNLSAGVTDVILLADGAGDRRMPHITARDLPVHDADWLTTLTSPSGNARDVETTDPVDVQILPRGGVIDLPAAHDGAGTWTVTASWGHQISCEIDVVAFVLDEDEQVSCDEDFIFYSAPERPDATVRLTTDGPSEQAITADLTSLHDAVRKIVIAAAIDGPATFAQAGAIEITVAQGTGTRAVATATLDAATTERTLLLAEVYRRGPGWRVRAVGQGYDHQLTALARGFGVDIVG</sequence>
<dbReference type="EMBL" id="JAUSWV010000001">
    <property type="protein sequence ID" value="MDQ0577921.1"/>
    <property type="molecule type" value="Genomic_DNA"/>
</dbReference>
<dbReference type="InterPro" id="IPR006054">
    <property type="entry name" value="DnaQ"/>
</dbReference>
<dbReference type="NCBIfam" id="NF004719">
    <property type="entry name" value="PRK06063.1"/>
    <property type="match status" value="1"/>
</dbReference>
<keyword evidence="1" id="KW-0540">Nuclease</keyword>
<dbReference type="InterPro" id="IPR012337">
    <property type="entry name" value="RNaseH-like_sf"/>
</dbReference>
<name>A0ABU0NFP3_STRRH</name>
<keyword evidence="3" id="KW-0269">Exonuclease</keyword>
<dbReference type="Gene3D" id="3.30.420.10">
    <property type="entry name" value="Ribonuclease H-like superfamily/Ribonuclease H"/>
    <property type="match status" value="1"/>
</dbReference>
<reference evidence="6 7" key="1">
    <citation type="submission" date="2023-07" db="EMBL/GenBank/DDBJ databases">
        <title>Comparative genomics of wheat-associated soil bacteria to identify genetic determinants of phenazine resistance.</title>
        <authorList>
            <person name="Mouncey N."/>
        </authorList>
    </citation>
    <scope>NUCLEOTIDE SEQUENCE [LARGE SCALE GENOMIC DNA]</scope>
    <source>
        <strain evidence="6 7">B2I6</strain>
    </source>
</reference>
<dbReference type="Gene3D" id="2.60.60.30">
    <property type="entry name" value="sav2460 like domains"/>
    <property type="match status" value="1"/>
</dbReference>
<dbReference type="Proteomes" id="UP001230654">
    <property type="component" value="Unassembled WGS sequence"/>
</dbReference>
<dbReference type="InterPro" id="IPR003325">
    <property type="entry name" value="TerD"/>
</dbReference>
<dbReference type="PANTHER" id="PTHR30231:SF4">
    <property type="entry name" value="PROTEIN NEN2"/>
    <property type="match status" value="1"/>
</dbReference>
<dbReference type="EC" id="2.7.7.7" evidence="6"/>
<dbReference type="Pfam" id="PF02342">
    <property type="entry name" value="TerD"/>
    <property type="match status" value="1"/>
</dbReference>
<dbReference type="PROSITE" id="PS50172">
    <property type="entry name" value="BRCT"/>
    <property type="match status" value="1"/>
</dbReference>
<dbReference type="Pfam" id="PF00533">
    <property type="entry name" value="BRCT"/>
    <property type="match status" value="1"/>
</dbReference>
<dbReference type="SMART" id="SM00292">
    <property type="entry name" value="BRCT"/>
    <property type="match status" value="2"/>
</dbReference>
<dbReference type="SUPFAM" id="SSF53098">
    <property type="entry name" value="Ribonuclease H-like"/>
    <property type="match status" value="1"/>
</dbReference>
<dbReference type="CDD" id="cd06127">
    <property type="entry name" value="DEDDh"/>
    <property type="match status" value="1"/>
</dbReference>
<dbReference type="InterPro" id="IPR013520">
    <property type="entry name" value="Ribonucl_H"/>
</dbReference>
<accession>A0ABU0NFP3</accession>
<dbReference type="NCBIfam" id="TIGR00573">
    <property type="entry name" value="dnaq"/>
    <property type="match status" value="1"/>
</dbReference>
<dbReference type="PANTHER" id="PTHR30231">
    <property type="entry name" value="DNA POLYMERASE III SUBUNIT EPSILON"/>
    <property type="match status" value="1"/>
</dbReference>
<keyword evidence="6" id="KW-0808">Transferase</keyword>
<dbReference type="GO" id="GO:0003887">
    <property type="term" value="F:DNA-directed DNA polymerase activity"/>
    <property type="evidence" value="ECO:0007669"/>
    <property type="project" value="UniProtKB-EC"/>
</dbReference>
<dbReference type="InterPro" id="IPR036420">
    <property type="entry name" value="BRCT_dom_sf"/>
</dbReference>
<evidence type="ECO:0000313" key="7">
    <source>
        <dbReference type="Proteomes" id="UP001230654"/>
    </source>
</evidence>
<keyword evidence="6" id="KW-0548">Nucleotidyltransferase</keyword>
<keyword evidence="7" id="KW-1185">Reference proteome</keyword>
<dbReference type="InterPro" id="IPR001357">
    <property type="entry name" value="BRCT_dom"/>
</dbReference>
<dbReference type="CDD" id="cd06974">
    <property type="entry name" value="TerD_like"/>
    <property type="match status" value="1"/>
</dbReference>
<feature type="region of interest" description="Disordered" evidence="4">
    <location>
        <begin position="311"/>
        <end position="334"/>
    </location>
</feature>
<dbReference type="Pfam" id="PF00929">
    <property type="entry name" value="RNase_T"/>
    <property type="match status" value="1"/>
</dbReference>
<gene>
    <name evidence="6" type="ORF">QF030_000099</name>
</gene>
<dbReference type="InterPro" id="IPR036397">
    <property type="entry name" value="RNaseH_sf"/>
</dbReference>
<proteinExistence type="predicted"/>
<keyword evidence="2" id="KW-0378">Hydrolase</keyword>